<organism evidence="5">
    <name type="scientific">Ignisphaera aggregans</name>
    <dbReference type="NCBI Taxonomy" id="334771"/>
    <lineage>
        <taxon>Archaea</taxon>
        <taxon>Thermoproteota</taxon>
        <taxon>Thermoprotei</taxon>
        <taxon>Desulfurococcales</taxon>
        <taxon>Desulfurococcaceae</taxon>
        <taxon>Ignisphaera</taxon>
    </lineage>
</organism>
<dbReference type="SMART" id="SM00382">
    <property type="entry name" value="AAA"/>
    <property type="match status" value="1"/>
</dbReference>
<dbReference type="NCBIfam" id="TIGR01727">
    <property type="entry name" value="oligo_HPY"/>
    <property type="match status" value="1"/>
</dbReference>
<proteinExistence type="predicted"/>
<dbReference type="PANTHER" id="PTHR43230">
    <property type="entry name" value="ABC-TYPE DIPEPTIDE/OLIGOPEPTIDE TRANSPORT SYSTEM, ATPASE COMPONENT"/>
    <property type="match status" value="1"/>
</dbReference>
<dbReference type="GO" id="GO:0016887">
    <property type="term" value="F:ATP hydrolysis activity"/>
    <property type="evidence" value="ECO:0007669"/>
    <property type="project" value="InterPro"/>
</dbReference>
<dbReference type="CDD" id="cd03257">
    <property type="entry name" value="ABC_NikE_OppD_transporters"/>
    <property type="match status" value="1"/>
</dbReference>
<dbReference type="Gene3D" id="3.40.50.300">
    <property type="entry name" value="P-loop containing nucleotide triphosphate hydrolases"/>
    <property type="match status" value="1"/>
</dbReference>
<evidence type="ECO:0000256" key="2">
    <source>
        <dbReference type="ARBA" id="ARBA00022741"/>
    </source>
</evidence>
<evidence type="ECO:0000256" key="1">
    <source>
        <dbReference type="ARBA" id="ARBA00022448"/>
    </source>
</evidence>
<dbReference type="InterPro" id="IPR003593">
    <property type="entry name" value="AAA+_ATPase"/>
</dbReference>
<dbReference type="InterPro" id="IPR017871">
    <property type="entry name" value="ABC_transporter-like_CS"/>
</dbReference>
<dbReference type="InterPro" id="IPR003439">
    <property type="entry name" value="ABC_transporter-like_ATP-bd"/>
</dbReference>
<evidence type="ECO:0000313" key="5">
    <source>
        <dbReference type="EMBL" id="HEM68043.1"/>
    </source>
</evidence>
<protein>
    <submittedName>
        <fullName evidence="5">ABC transporter ATP-binding protein</fullName>
    </submittedName>
</protein>
<gene>
    <name evidence="5" type="ORF">ENO26_10880</name>
</gene>
<name>A0A7J2U6Y0_9CREN</name>
<keyword evidence="3 5" id="KW-0067">ATP-binding</keyword>
<dbReference type="InterPro" id="IPR027417">
    <property type="entry name" value="P-loop_NTPase"/>
</dbReference>
<dbReference type="PROSITE" id="PS50893">
    <property type="entry name" value="ABC_TRANSPORTER_2"/>
    <property type="match status" value="1"/>
</dbReference>
<dbReference type="AlphaFoldDB" id="A0A7J2U6Y0"/>
<dbReference type="PROSITE" id="PS00675">
    <property type="entry name" value="SIGMA54_INTERACT_1"/>
    <property type="match status" value="1"/>
</dbReference>
<keyword evidence="1" id="KW-0813">Transport</keyword>
<dbReference type="InterPro" id="IPR013563">
    <property type="entry name" value="Oligopep_ABC_C"/>
</dbReference>
<evidence type="ECO:0000256" key="3">
    <source>
        <dbReference type="ARBA" id="ARBA00022840"/>
    </source>
</evidence>
<feature type="domain" description="ABC transporter" evidence="4">
    <location>
        <begin position="20"/>
        <end position="269"/>
    </location>
</feature>
<dbReference type="Pfam" id="PF08352">
    <property type="entry name" value="oligo_HPY"/>
    <property type="match status" value="1"/>
</dbReference>
<accession>A0A7J2U6Y0</accession>
<sequence>MLAICKEVKILSVDVGNYLLYVDRVTKFFGYGLLGLRKFKALDEVSLFLPLQEPRLFVLIGETGSGKTTLLRIILRMIEPDMGSVYYKSKNVFKLRSSEVKWYRREVQAIFQDPYETFNPLRTIDSYLFDVSKYLLSIGKKEAEALVDETLRFVGLSLDRVKGKRIREFSGGELQRISIARAILTRPSLLLADEPVSMLDASLRVNILNIFKDVRDKLKTSVIYVTHDLATAYYVGDEMAVLYRGVLVESGSIEYVYNDPLHPYTQLLLNSILEPDINIKDRVKPIKLSSIEIKEFLTPGCKFANRCPYVTPKCNKEAPPLIRVDGKRAVRCWLYTTSNT</sequence>
<keyword evidence="2" id="KW-0547">Nucleotide-binding</keyword>
<dbReference type="SUPFAM" id="SSF52540">
    <property type="entry name" value="P-loop containing nucleoside triphosphate hydrolases"/>
    <property type="match status" value="1"/>
</dbReference>
<dbReference type="InterPro" id="IPR025662">
    <property type="entry name" value="Sigma_54_int_dom_ATP-bd_1"/>
</dbReference>
<comment type="caution">
    <text evidence="5">The sequence shown here is derived from an EMBL/GenBank/DDBJ whole genome shotgun (WGS) entry which is preliminary data.</text>
</comment>
<dbReference type="PANTHER" id="PTHR43230:SF3">
    <property type="entry name" value="ABC-TYPE DIPEPTIDE_OLIGOPEPTIDE TRANSPORT SYSTEM, ATPASE COMPONENT"/>
    <property type="match status" value="1"/>
</dbReference>
<dbReference type="Pfam" id="PF00005">
    <property type="entry name" value="ABC_tran"/>
    <property type="match status" value="1"/>
</dbReference>
<dbReference type="GO" id="GO:0005524">
    <property type="term" value="F:ATP binding"/>
    <property type="evidence" value="ECO:0007669"/>
    <property type="project" value="UniProtKB-KW"/>
</dbReference>
<reference evidence="5" key="1">
    <citation type="journal article" date="2020" name="mSystems">
        <title>Genome- and Community-Level Interaction Insights into Carbon Utilization and Element Cycling Functions of Hydrothermarchaeota in Hydrothermal Sediment.</title>
        <authorList>
            <person name="Zhou Z."/>
            <person name="Liu Y."/>
            <person name="Xu W."/>
            <person name="Pan J."/>
            <person name="Luo Z.H."/>
            <person name="Li M."/>
        </authorList>
    </citation>
    <scope>NUCLEOTIDE SEQUENCE [LARGE SCALE GENOMIC DNA]</scope>
    <source>
        <strain evidence="5">SpSt-125</strain>
    </source>
</reference>
<dbReference type="EMBL" id="DSEU01000074">
    <property type="protein sequence ID" value="HEM68043.1"/>
    <property type="molecule type" value="Genomic_DNA"/>
</dbReference>
<dbReference type="PROSITE" id="PS00211">
    <property type="entry name" value="ABC_TRANSPORTER_1"/>
    <property type="match status" value="1"/>
</dbReference>
<dbReference type="GO" id="GO:0015833">
    <property type="term" value="P:peptide transport"/>
    <property type="evidence" value="ECO:0007669"/>
    <property type="project" value="InterPro"/>
</dbReference>
<evidence type="ECO:0000259" key="4">
    <source>
        <dbReference type="PROSITE" id="PS50893"/>
    </source>
</evidence>